<dbReference type="HOGENOM" id="CLU_019575_0_0_1"/>
<keyword evidence="6" id="KW-0832">Ubl conjugation</keyword>
<keyword evidence="3" id="KW-0963">Cytoplasm</keyword>
<feature type="compositionally biased region" description="Low complexity" evidence="10">
    <location>
        <begin position="58"/>
        <end position="68"/>
    </location>
</feature>
<evidence type="ECO:0000313" key="12">
    <source>
        <dbReference type="EMBL" id="KIM83226.1"/>
    </source>
</evidence>
<feature type="region of interest" description="Disordered" evidence="10">
    <location>
        <begin position="47"/>
        <end position="108"/>
    </location>
</feature>
<evidence type="ECO:0000256" key="8">
    <source>
        <dbReference type="ARBA" id="ARBA00023163"/>
    </source>
</evidence>
<evidence type="ECO:0000256" key="7">
    <source>
        <dbReference type="ARBA" id="ARBA00023015"/>
    </source>
</evidence>
<keyword evidence="4" id="KW-1017">Isopeptide bond</keyword>
<dbReference type="GO" id="GO:0006355">
    <property type="term" value="P:regulation of DNA-templated transcription"/>
    <property type="evidence" value="ECO:0007669"/>
    <property type="project" value="InterPro"/>
</dbReference>
<name>A0A0C3FYD6_PILCF</name>
<evidence type="ECO:0000313" key="13">
    <source>
        <dbReference type="Proteomes" id="UP000054166"/>
    </source>
</evidence>
<accession>A0A0C3FYD6</accession>
<dbReference type="GO" id="GO:0005737">
    <property type="term" value="C:cytoplasm"/>
    <property type="evidence" value="ECO:0007669"/>
    <property type="project" value="UniProtKB-SubCell"/>
</dbReference>
<dbReference type="OrthoDB" id="298344at2759"/>
<sequence length="791" mass="87205">MSRNPSPLQHPVARRYSQVYVEIPPSPLHRTSIGAQHVSTLTANRKENAPLRASNMFQTQTKSTSASASRKRKLSESDTNVAVAAVPSSSMKKTKLTTNDDKPKATKPSNAAALVQKIQPSNVSEEFPNGFFYCHQCAKKRDSASGIHCTLEDVHNNRCKVKFCTPCLKNRYGEHVDEIKAAMKMQDDPAHVQHETYVWKCPKCRDICNCARCRKAKGLEPTGNLTTAARRIGADSAAVMLSANPATIGILPGKGHQIAPAEKKPRVRKQAQASTSVATTSNANKQITKGKRGVAAGTSTRPKPKAKPKTLPTLKWSKVPLDGSFPLAEAESRMHIREFVLRFASIMDSKSLSRKTLEELEEIVGNDSKGRGRGWDSDDEEEVEEVVGWVSEMCAKGIVMGLLGLIHSDEEGPKERKLIRDAIRDLRASGVNLTKVWAILASLRESIGQSSDLSDAANSLSSLPGPLPALSSATYHNTRTTRNANVNANGVLVTQSSQMVPVLVALIEAALKTEVLRGEIEEGVKEGKDKVREGREGIKNENERWEKEKEKDPKAKEAKQKREAHKRTLLDLEESLKVTMSAYIPRFNGPLGKDMDGRLYWALSPGVAERENAMLTIAQSVGDESKGKKHKRAVLGDEERKGMKKWSWFIGVWGKGPALNGEGETKTIKKKVDESDMESELDDVDQDSWWGFWQPAEIKKLADWIEIRGGLEDDVQSSKEAVQAKVVADERGVDAFSRASSPLSAMSDTDDAEMDLYAESSSKMELKALVKGLKEYASLLEWRTREDTDGR</sequence>
<evidence type="ECO:0000256" key="6">
    <source>
        <dbReference type="ARBA" id="ARBA00022843"/>
    </source>
</evidence>
<feature type="compositionally biased region" description="Polar residues" evidence="10">
    <location>
        <begin position="271"/>
        <end position="287"/>
    </location>
</feature>
<keyword evidence="8" id="KW-0804">Transcription</keyword>
<dbReference type="EMBL" id="KN832991">
    <property type="protein sequence ID" value="KIM83226.1"/>
    <property type="molecule type" value="Genomic_DNA"/>
</dbReference>
<comment type="subcellular location">
    <subcellularLocation>
        <location evidence="2">Cytoplasm</location>
    </subcellularLocation>
    <subcellularLocation>
        <location evidence="1">Nucleus</location>
    </subcellularLocation>
</comment>
<dbReference type="GO" id="GO:0005634">
    <property type="term" value="C:nucleus"/>
    <property type="evidence" value="ECO:0007669"/>
    <property type="project" value="UniProtKB-SubCell"/>
</dbReference>
<dbReference type="PANTHER" id="PTHR31169">
    <property type="entry name" value="OS05G0300700 PROTEIN"/>
    <property type="match status" value="1"/>
</dbReference>
<evidence type="ECO:0000256" key="3">
    <source>
        <dbReference type="ARBA" id="ARBA00022490"/>
    </source>
</evidence>
<feature type="domain" description="Zinc-finger" evidence="11">
    <location>
        <begin position="133"/>
        <end position="241"/>
    </location>
</feature>
<dbReference type="STRING" id="765440.A0A0C3FYD6"/>
<evidence type="ECO:0000256" key="10">
    <source>
        <dbReference type="SAM" id="MobiDB-lite"/>
    </source>
</evidence>
<dbReference type="PANTHER" id="PTHR31169:SF8">
    <property type="entry name" value="ZINC-FINGER DOMAIN OF MONOAMINE-OXIDASE A REPRESSOR R1 PROTEIN"/>
    <property type="match status" value="1"/>
</dbReference>
<evidence type="ECO:0000256" key="9">
    <source>
        <dbReference type="ARBA" id="ARBA00023242"/>
    </source>
</evidence>
<evidence type="ECO:0000256" key="4">
    <source>
        <dbReference type="ARBA" id="ARBA00022499"/>
    </source>
</evidence>
<dbReference type="Pfam" id="PF10497">
    <property type="entry name" value="zf-4CXXC_R1"/>
    <property type="match status" value="1"/>
</dbReference>
<feature type="region of interest" description="Disordered" evidence="10">
    <location>
        <begin position="271"/>
        <end position="311"/>
    </location>
</feature>
<dbReference type="AlphaFoldDB" id="A0A0C3FYD6"/>
<keyword evidence="13" id="KW-1185">Reference proteome</keyword>
<feature type="region of interest" description="Disordered" evidence="10">
    <location>
        <begin position="542"/>
        <end position="564"/>
    </location>
</feature>
<keyword evidence="9" id="KW-0539">Nucleus</keyword>
<proteinExistence type="predicted"/>
<keyword evidence="5" id="KW-0597">Phosphoprotein</keyword>
<organism evidence="12 13">
    <name type="scientific">Piloderma croceum (strain F 1598)</name>
    <dbReference type="NCBI Taxonomy" id="765440"/>
    <lineage>
        <taxon>Eukaryota</taxon>
        <taxon>Fungi</taxon>
        <taxon>Dikarya</taxon>
        <taxon>Basidiomycota</taxon>
        <taxon>Agaricomycotina</taxon>
        <taxon>Agaricomycetes</taxon>
        <taxon>Agaricomycetidae</taxon>
        <taxon>Atheliales</taxon>
        <taxon>Atheliaceae</taxon>
        <taxon>Piloderma</taxon>
    </lineage>
</organism>
<reference evidence="13" key="2">
    <citation type="submission" date="2015-01" db="EMBL/GenBank/DDBJ databases">
        <title>Evolutionary Origins and Diversification of the Mycorrhizal Mutualists.</title>
        <authorList>
            <consortium name="DOE Joint Genome Institute"/>
            <consortium name="Mycorrhizal Genomics Consortium"/>
            <person name="Kohler A."/>
            <person name="Kuo A."/>
            <person name="Nagy L.G."/>
            <person name="Floudas D."/>
            <person name="Copeland A."/>
            <person name="Barry K.W."/>
            <person name="Cichocki N."/>
            <person name="Veneault-Fourrey C."/>
            <person name="LaButti K."/>
            <person name="Lindquist E.A."/>
            <person name="Lipzen A."/>
            <person name="Lundell T."/>
            <person name="Morin E."/>
            <person name="Murat C."/>
            <person name="Riley R."/>
            <person name="Ohm R."/>
            <person name="Sun H."/>
            <person name="Tunlid A."/>
            <person name="Henrissat B."/>
            <person name="Grigoriev I.V."/>
            <person name="Hibbett D.S."/>
            <person name="Martin F."/>
        </authorList>
    </citation>
    <scope>NUCLEOTIDE SEQUENCE [LARGE SCALE GENOMIC DNA]</scope>
    <source>
        <strain evidence="13">F 1598</strain>
    </source>
</reference>
<dbReference type="InParanoid" id="A0A0C3FYD6"/>
<dbReference type="InterPro" id="IPR040221">
    <property type="entry name" value="CDCA7/CDA7L"/>
</dbReference>
<evidence type="ECO:0000256" key="1">
    <source>
        <dbReference type="ARBA" id="ARBA00004123"/>
    </source>
</evidence>
<gene>
    <name evidence="12" type="ORF">PILCRDRAFT_7185</name>
</gene>
<evidence type="ECO:0000256" key="5">
    <source>
        <dbReference type="ARBA" id="ARBA00022553"/>
    </source>
</evidence>
<evidence type="ECO:0000259" key="11">
    <source>
        <dbReference type="Pfam" id="PF10497"/>
    </source>
</evidence>
<keyword evidence="7" id="KW-0805">Transcription regulation</keyword>
<reference evidence="12 13" key="1">
    <citation type="submission" date="2014-04" db="EMBL/GenBank/DDBJ databases">
        <authorList>
            <consortium name="DOE Joint Genome Institute"/>
            <person name="Kuo A."/>
            <person name="Tarkka M."/>
            <person name="Buscot F."/>
            <person name="Kohler A."/>
            <person name="Nagy L.G."/>
            <person name="Floudas D."/>
            <person name="Copeland A."/>
            <person name="Barry K.W."/>
            <person name="Cichocki N."/>
            <person name="Veneault-Fourrey C."/>
            <person name="LaButti K."/>
            <person name="Lindquist E.A."/>
            <person name="Lipzen A."/>
            <person name="Lundell T."/>
            <person name="Morin E."/>
            <person name="Murat C."/>
            <person name="Sun H."/>
            <person name="Tunlid A."/>
            <person name="Henrissat B."/>
            <person name="Grigoriev I.V."/>
            <person name="Hibbett D.S."/>
            <person name="Martin F."/>
            <person name="Nordberg H.P."/>
            <person name="Cantor M.N."/>
            <person name="Hua S.X."/>
        </authorList>
    </citation>
    <scope>NUCLEOTIDE SEQUENCE [LARGE SCALE GENOMIC DNA]</scope>
    <source>
        <strain evidence="12 13">F 1598</strain>
    </source>
</reference>
<dbReference type="InterPro" id="IPR018866">
    <property type="entry name" value="Znf-4CXXC_R1"/>
</dbReference>
<evidence type="ECO:0000256" key="2">
    <source>
        <dbReference type="ARBA" id="ARBA00004496"/>
    </source>
</evidence>
<dbReference type="Proteomes" id="UP000054166">
    <property type="component" value="Unassembled WGS sequence"/>
</dbReference>
<protein>
    <recommendedName>
        <fullName evidence="11">Zinc-finger domain-containing protein</fullName>
    </recommendedName>
</protein>